<proteinExistence type="predicted"/>
<dbReference type="KEGG" id="sky:D0C37_11075"/>
<protein>
    <submittedName>
        <fullName evidence="2">WXG100 family type VII secretion target</fullName>
    </submittedName>
</protein>
<feature type="region of interest" description="Disordered" evidence="1">
    <location>
        <begin position="114"/>
        <end position="135"/>
    </location>
</feature>
<gene>
    <name evidence="2" type="ORF">D0C37_11075</name>
</gene>
<evidence type="ECO:0000313" key="2">
    <source>
        <dbReference type="EMBL" id="AXQ55094.1"/>
    </source>
</evidence>
<reference evidence="2 3" key="1">
    <citation type="submission" date="2018-08" db="EMBL/GenBank/DDBJ databases">
        <authorList>
            <person name="Ferrada E.E."/>
            <person name="Latorre B.A."/>
        </authorList>
    </citation>
    <scope>NUCLEOTIDE SEQUENCE [LARGE SCALE GENOMIC DNA]</scope>
    <source>
        <strain evidence="2 3">VK-A60T</strain>
    </source>
</reference>
<name>A0A385DB18_9ACTN</name>
<organism evidence="2 3">
    <name type="scientific">Streptomyces koyangensis</name>
    <dbReference type="NCBI Taxonomy" id="188770"/>
    <lineage>
        <taxon>Bacteria</taxon>
        <taxon>Bacillati</taxon>
        <taxon>Actinomycetota</taxon>
        <taxon>Actinomycetes</taxon>
        <taxon>Kitasatosporales</taxon>
        <taxon>Streptomycetaceae</taxon>
        <taxon>Streptomyces</taxon>
        <taxon>Streptomyces aurantiacus group</taxon>
    </lineage>
</organism>
<dbReference type="RefSeq" id="WP_117349225.1">
    <property type="nucleotide sequence ID" value="NZ_CP031742.1"/>
</dbReference>
<evidence type="ECO:0000313" key="3">
    <source>
        <dbReference type="Proteomes" id="UP000259636"/>
    </source>
</evidence>
<sequence>MPGKRPAFPHIGWDPTPGDVADTRDLAKTLGGLATDLGEAVRDLDRIDAGAWKGKAANAFVEYVGEDVTPLIRKSHQSFGKASRALHRWSRELQDFQDEADRLEVRAGEKLAAKDKAEKAAEGKGSKELGEASGEVDEITRKVHDLQDRYNRAAAEITKELDKAGDIAPDEPGFWGKLTQGVKDAWDATTDWVKEHADLIALIGDLLSDLTALLGFLAIVTLPFPPLTAIFGTAALLTTGLALAAHGIAKAGGADVSWAKIGLDAVGLMPGIGMFGKGIKVVGDVKAIALTEKLGKGFSHTKLGSTRILKAFGKESEGLTGGIGKEGIVKIGGKSDDVYEVAHAGSGLRSRMGGLAEAGYHSGQWVGSRTLNFIPGVNINPAGAGMVIDGGLKLLPKVTEVPQHVGEAVSLGDETEKATK</sequence>
<dbReference type="GeneID" id="300114735"/>
<feature type="compositionally biased region" description="Basic and acidic residues" evidence="1">
    <location>
        <begin position="114"/>
        <end position="130"/>
    </location>
</feature>
<dbReference type="Proteomes" id="UP000259636">
    <property type="component" value="Chromosome"/>
</dbReference>
<evidence type="ECO:0000256" key="1">
    <source>
        <dbReference type="SAM" id="MobiDB-lite"/>
    </source>
</evidence>
<dbReference type="AlphaFoldDB" id="A0A385DB18"/>
<accession>A0A385DB18</accession>
<dbReference type="EMBL" id="CP031742">
    <property type="protein sequence ID" value="AXQ55094.1"/>
    <property type="molecule type" value="Genomic_DNA"/>
</dbReference>